<name>A0A318I0K0_BURPY</name>
<dbReference type="RefSeq" id="WP_072437706.1">
    <property type="nucleotide sequence ID" value="NZ_QJJY01000039.1"/>
</dbReference>
<proteinExistence type="predicted"/>
<dbReference type="InterPro" id="IPR036188">
    <property type="entry name" value="FAD/NAD-bd_sf"/>
</dbReference>
<protein>
    <recommendedName>
        <fullName evidence="3">FAD/NAD(P)-binding domain-containing protein</fullName>
    </recommendedName>
</protein>
<dbReference type="Proteomes" id="UP000247755">
    <property type="component" value="Unassembled WGS sequence"/>
</dbReference>
<organism evidence="1 2">
    <name type="scientific">Burkholderia pyrrocinia</name>
    <name type="common">Pseudomonas pyrrocinia</name>
    <dbReference type="NCBI Taxonomy" id="60550"/>
    <lineage>
        <taxon>Bacteria</taxon>
        <taxon>Pseudomonadati</taxon>
        <taxon>Pseudomonadota</taxon>
        <taxon>Betaproteobacteria</taxon>
        <taxon>Burkholderiales</taxon>
        <taxon>Burkholderiaceae</taxon>
        <taxon>Burkholderia</taxon>
        <taxon>Burkholderia cepacia complex</taxon>
    </lineage>
</organism>
<evidence type="ECO:0000313" key="1">
    <source>
        <dbReference type="EMBL" id="PXX22540.1"/>
    </source>
</evidence>
<gene>
    <name evidence="1" type="ORF">NA66_103913</name>
</gene>
<reference evidence="1 2" key="1">
    <citation type="submission" date="2018-05" db="EMBL/GenBank/DDBJ databases">
        <title>Comparative genomics of bacterial root endophytes of switchgrass collected from native prairies over two seasons.</title>
        <authorList>
            <person name="Tang Y."/>
        </authorList>
    </citation>
    <scope>NUCLEOTIDE SEQUENCE [LARGE SCALE GENOMIC DNA]</scope>
    <source>
        <strain evidence="1 2">NFIX32</strain>
    </source>
</reference>
<sequence length="85" mass="9180">MLDFMHGFDLVRNARGFVSTDVSTTETSISNVFAIGEVAQRMHPCCVTAMADGVVAAKEIQTRIEADSRDDFIAAVRSAAVQSSR</sequence>
<evidence type="ECO:0008006" key="3">
    <source>
        <dbReference type="Google" id="ProtNLM"/>
    </source>
</evidence>
<accession>A0A318I0K0</accession>
<dbReference type="EMBL" id="QJJY01000039">
    <property type="protein sequence ID" value="PXX22540.1"/>
    <property type="molecule type" value="Genomic_DNA"/>
</dbReference>
<comment type="caution">
    <text evidence="1">The sequence shown here is derived from an EMBL/GenBank/DDBJ whole genome shotgun (WGS) entry which is preliminary data.</text>
</comment>
<dbReference type="SUPFAM" id="SSF51905">
    <property type="entry name" value="FAD/NAD(P)-binding domain"/>
    <property type="match status" value="1"/>
</dbReference>
<evidence type="ECO:0000313" key="2">
    <source>
        <dbReference type="Proteomes" id="UP000247755"/>
    </source>
</evidence>
<dbReference type="Gene3D" id="3.50.50.60">
    <property type="entry name" value="FAD/NAD(P)-binding domain"/>
    <property type="match status" value="1"/>
</dbReference>
<dbReference type="AlphaFoldDB" id="A0A318I0K0"/>